<reference evidence="2" key="2">
    <citation type="submission" date="2020-05" db="UniProtKB">
        <authorList>
            <consortium name="EnsemblMetazoa"/>
        </authorList>
    </citation>
    <scope>IDENTIFICATION</scope>
    <source>
        <strain evidence="2">IAEA</strain>
    </source>
</reference>
<feature type="chain" id="PRO_5008402798" evidence="1">
    <location>
        <begin position="21"/>
        <end position="456"/>
    </location>
</feature>
<dbReference type="STRING" id="7398.A0A1A9ZCU3"/>
<reference evidence="3" key="1">
    <citation type="submission" date="2014-03" db="EMBL/GenBank/DDBJ databases">
        <authorList>
            <person name="Aksoy S."/>
            <person name="Warren W."/>
            <person name="Wilson R.K."/>
        </authorList>
    </citation>
    <scope>NUCLEOTIDE SEQUENCE [LARGE SCALE GENOMIC DNA]</scope>
    <source>
        <strain evidence="3">IAEA</strain>
    </source>
</reference>
<evidence type="ECO:0000256" key="1">
    <source>
        <dbReference type="SAM" id="SignalP"/>
    </source>
</evidence>
<evidence type="ECO:0000313" key="2">
    <source>
        <dbReference type="EnsemblMetazoa" id="GPAI010771-PA"/>
    </source>
</evidence>
<accession>A0A1A9ZCU3</accession>
<dbReference type="Proteomes" id="UP000092445">
    <property type="component" value="Unassembled WGS sequence"/>
</dbReference>
<evidence type="ECO:0000313" key="3">
    <source>
        <dbReference type="Proteomes" id="UP000092445"/>
    </source>
</evidence>
<keyword evidence="3" id="KW-1185">Reference proteome</keyword>
<keyword evidence="1" id="KW-0732">Signal</keyword>
<protein>
    <submittedName>
        <fullName evidence="2">Uncharacterized protein</fullName>
    </submittedName>
</protein>
<proteinExistence type="predicted"/>
<dbReference type="VEuPathDB" id="VectorBase:GPAI010771"/>
<dbReference type="EnsemblMetazoa" id="GPAI010771-RA">
    <property type="protein sequence ID" value="GPAI010771-PA"/>
    <property type="gene ID" value="GPAI010771"/>
</dbReference>
<feature type="signal peptide" evidence="1">
    <location>
        <begin position="1"/>
        <end position="20"/>
    </location>
</feature>
<organism evidence="2 3">
    <name type="scientific">Glossina pallidipes</name>
    <name type="common">Tsetse fly</name>
    <dbReference type="NCBI Taxonomy" id="7398"/>
    <lineage>
        <taxon>Eukaryota</taxon>
        <taxon>Metazoa</taxon>
        <taxon>Ecdysozoa</taxon>
        <taxon>Arthropoda</taxon>
        <taxon>Hexapoda</taxon>
        <taxon>Insecta</taxon>
        <taxon>Pterygota</taxon>
        <taxon>Neoptera</taxon>
        <taxon>Endopterygota</taxon>
        <taxon>Diptera</taxon>
        <taxon>Brachycera</taxon>
        <taxon>Muscomorpha</taxon>
        <taxon>Hippoboscoidea</taxon>
        <taxon>Glossinidae</taxon>
        <taxon>Glossina</taxon>
    </lineage>
</organism>
<dbReference type="AlphaFoldDB" id="A0A1A9ZCU3"/>
<sequence>MLKFVNILINFYFYLSIILSECIIKLPQNIENLPKWEVHIGQYWIKMPHLSDEMVVQNGEKIQGYCNTFFRNFTIDKDDFNCTGLEDDKCVYFSYLRGRSKEVFGKKALNMRCLNNTLRYGEISITNGQTLSCVDAQWTINWGKPNVQRREIIWCAEHHRILILITKNFDKTPVLAYICFDINNLSPQAVHFRTNYQVFKLWNVWKLKTPTIDDLEPADGFGPEVESLNSAQLHGSNESLELQLNELSQNNSWVSMANYEYGSLVQSSPYLTYFQHYGQLIDVIWWHNLRAFNWRRFLNALEMHFEEVNNYRIYLGTLGVVQVPTWTPHSKITWMEIQSSNYHNTIPAYIWMYMEPLNNITNMNLYIFGYNSPYFSIFNSSEIIFCPNICSEVRWLKQAQLTFHFANAGIIFCCSNQSIKDERYIRALPKSNPAYKLNVFTTSSSSSNDDLTDDYH</sequence>
<name>A0A1A9ZCU3_GLOPL</name>